<evidence type="ECO:0000256" key="4">
    <source>
        <dbReference type="ARBA" id="ARBA00022777"/>
    </source>
</evidence>
<dbReference type="Proteomes" id="UP000824281">
    <property type="component" value="Chromosome"/>
</dbReference>
<evidence type="ECO:0000256" key="1">
    <source>
        <dbReference type="ARBA" id="ARBA00022527"/>
    </source>
</evidence>
<dbReference type="NCBIfam" id="NF003742">
    <property type="entry name" value="PRK05339.1"/>
    <property type="match status" value="1"/>
</dbReference>
<comment type="function">
    <text evidence="5">Bifunctional serine/threonine kinase and phosphorylase involved in the regulation of the pyruvate, phosphate dikinase (PPDK) by catalyzing its phosphorylation/dephosphorylation.</text>
</comment>
<evidence type="ECO:0000256" key="3">
    <source>
        <dbReference type="ARBA" id="ARBA00022741"/>
    </source>
</evidence>
<evidence type="ECO:0000313" key="7">
    <source>
        <dbReference type="Proteomes" id="UP000824281"/>
    </source>
</evidence>
<gene>
    <name evidence="6" type="ORF">K3148_05355</name>
</gene>
<dbReference type="PANTHER" id="PTHR31756">
    <property type="entry name" value="PYRUVATE, PHOSPHATE DIKINASE REGULATORY PROTEIN 1, CHLOROPLASTIC"/>
    <property type="match status" value="1"/>
</dbReference>
<dbReference type="RefSeq" id="WP_221426278.1">
    <property type="nucleotide sequence ID" value="NZ_CP081295.1"/>
</dbReference>
<evidence type="ECO:0000313" key="6">
    <source>
        <dbReference type="EMBL" id="QZD90817.1"/>
    </source>
</evidence>
<keyword evidence="2 5" id="KW-0808">Transferase</keyword>
<evidence type="ECO:0000256" key="2">
    <source>
        <dbReference type="ARBA" id="ARBA00022679"/>
    </source>
</evidence>
<keyword evidence="3 5" id="KW-0547">Nucleotide-binding</keyword>
<keyword evidence="1 5" id="KW-0723">Serine/threonine-protein kinase</keyword>
<keyword evidence="4 5" id="KW-0418">Kinase</keyword>
<organism evidence="6 7">
    <name type="scientific">Qipengyuania aurantiaca</name>
    <dbReference type="NCBI Taxonomy" id="2867233"/>
    <lineage>
        <taxon>Bacteria</taxon>
        <taxon>Pseudomonadati</taxon>
        <taxon>Pseudomonadota</taxon>
        <taxon>Alphaproteobacteria</taxon>
        <taxon>Sphingomonadales</taxon>
        <taxon>Erythrobacteraceae</taxon>
        <taxon>Qipengyuania</taxon>
    </lineage>
</organism>
<dbReference type="EC" id="2.7.4.27" evidence="5"/>
<protein>
    <recommendedName>
        <fullName evidence="5">Putative pyruvate, phosphate dikinase regulatory protein</fullName>
        <shortName evidence="5">PPDK regulatory protein</shortName>
        <ecNumber evidence="5">2.7.11.32</ecNumber>
        <ecNumber evidence="5">2.7.4.27</ecNumber>
    </recommendedName>
</protein>
<keyword evidence="7" id="KW-1185">Reference proteome</keyword>
<dbReference type="GO" id="GO:0016301">
    <property type="term" value="F:kinase activity"/>
    <property type="evidence" value="ECO:0007669"/>
    <property type="project" value="UniProtKB-KW"/>
</dbReference>
<dbReference type="Pfam" id="PF03618">
    <property type="entry name" value="Kinase-PPPase"/>
    <property type="match status" value="1"/>
</dbReference>
<proteinExistence type="inferred from homology"/>
<dbReference type="InterPro" id="IPR026565">
    <property type="entry name" value="PPDK_reg"/>
</dbReference>
<accession>A0ABX8ZT97</accession>
<comment type="catalytic activity">
    <reaction evidence="5">
        <text>N(tele)-phospho-L-histidyl/O-phospho-L-threonyl-[pyruvate, phosphate dikinase] + phosphate + H(+) = N(tele)-phospho-L-histidyl/L-threonyl-[pyruvate, phosphate dikinase] + diphosphate</text>
        <dbReference type="Rhea" id="RHEA:43696"/>
        <dbReference type="Rhea" id="RHEA-COMP:10650"/>
        <dbReference type="Rhea" id="RHEA-COMP:10651"/>
        <dbReference type="ChEBI" id="CHEBI:15378"/>
        <dbReference type="ChEBI" id="CHEBI:30013"/>
        <dbReference type="ChEBI" id="CHEBI:33019"/>
        <dbReference type="ChEBI" id="CHEBI:43474"/>
        <dbReference type="ChEBI" id="CHEBI:61977"/>
        <dbReference type="ChEBI" id="CHEBI:83586"/>
        <dbReference type="EC" id="2.7.4.27"/>
    </reaction>
</comment>
<dbReference type="EMBL" id="CP081295">
    <property type="protein sequence ID" value="QZD90817.1"/>
    <property type="molecule type" value="Genomic_DNA"/>
</dbReference>
<dbReference type="HAMAP" id="MF_00921">
    <property type="entry name" value="PDRP"/>
    <property type="match status" value="1"/>
</dbReference>
<comment type="catalytic activity">
    <reaction evidence="5">
        <text>N(tele)-phospho-L-histidyl/L-threonyl-[pyruvate, phosphate dikinase] + ADP = N(tele)-phospho-L-histidyl/O-phospho-L-threonyl-[pyruvate, phosphate dikinase] + AMP + H(+)</text>
        <dbReference type="Rhea" id="RHEA:43692"/>
        <dbReference type="Rhea" id="RHEA-COMP:10650"/>
        <dbReference type="Rhea" id="RHEA-COMP:10651"/>
        <dbReference type="ChEBI" id="CHEBI:15378"/>
        <dbReference type="ChEBI" id="CHEBI:30013"/>
        <dbReference type="ChEBI" id="CHEBI:61977"/>
        <dbReference type="ChEBI" id="CHEBI:83586"/>
        <dbReference type="ChEBI" id="CHEBI:456215"/>
        <dbReference type="ChEBI" id="CHEBI:456216"/>
        <dbReference type="EC" id="2.7.11.32"/>
    </reaction>
</comment>
<sequence>MVYPEAVHTPKSEAIIADRIHLHLLSDSTGETLEMLAKAALAQFDDAAVVRHFWPMVRSKQHLDRIVPELKANPGLVLFTLVNQEARSRLEEVCAQNGLPAVPILDRVTEALEKALGQEAHGRPGRQHQMDKAYFDRVEAIQFTIAHDDGIGWDNWEQADILLAGVSRSSKTPTSIYLANRGYKVANIPLVVESPPPPKLFELKNPMVVGLTTAPERLVQIRRNRLLTLNEKAETDYVDNERVKSEVAFARRMFADNGWPVIDVTRRSIEETAAAVIRLYGERAQRQDGEFEGVKAI</sequence>
<dbReference type="InterPro" id="IPR005177">
    <property type="entry name" value="Kinase-pyrophosphorylase"/>
</dbReference>
<name>A0ABX8ZT97_9SPHN</name>
<evidence type="ECO:0000256" key="5">
    <source>
        <dbReference type="HAMAP-Rule" id="MF_00921"/>
    </source>
</evidence>
<feature type="binding site" evidence="5">
    <location>
        <begin position="165"/>
        <end position="172"/>
    </location>
    <ligand>
        <name>ADP</name>
        <dbReference type="ChEBI" id="CHEBI:456216"/>
    </ligand>
</feature>
<reference evidence="6 7" key="1">
    <citation type="submission" date="2021-08" db="EMBL/GenBank/DDBJ databases">
        <title>Comparative Genomics Analysis of the Genus Qipengyuania Reveals Extensive Genetic Diversity and Metabolic Versatility, Including the Description of Fifteen Novel Species.</title>
        <authorList>
            <person name="Liu Y."/>
        </authorList>
    </citation>
    <scope>NUCLEOTIDE SEQUENCE [LARGE SCALE GENOMIC DNA]</scope>
    <source>
        <strain evidence="6 7">1NDH13</strain>
    </source>
</reference>
<comment type="similarity">
    <text evidence="5">Belongs to the pyruvate, phosphate/water dikinase regulatory protein family. PDRP subfamily.</text>
</comment>
<dbReference type="PANTHER" id="PTHR31756:SF3">
    <property type="entry name" value="PYRUVATE, PHOSPHATE DIKINASE REGULATORY PROTEIN 1, CHLOROPLASTIC"/>
    <property type="match status" value="1"/>
</dbReference>
<dbReference type="EC" id="2.7.11.32" evidence="5"/>